<name>A0A7J6UDL6_PEROL</name>
<keyword evidence="1" id="KW-0472">Membrane</keyword>
<protein>
    <submittedName>
        <fullName evidence="3">Uncharacterized protein</fullName>
    </submittedName>
</protein>
<dbReference type="Proteomes" id="UP000553632">
    <property type="component" value="Unassembled WGS sequence"/>
</dbReference>
<dbReference type="Proteomes" id="UP000541610">
    <property type="component" value="Unassembled WGS sequence"/>
</dbReference>
<comment type="caution">
    <text evidence="3">The sequence shown here is derived from an EMBL/GenBank/DDBJ whole genome shotgun (WGS) entry which is preliminary data.</text>
</comment>
<dbReference type="EMBL" id="JABANO010004348">
    <property type="protein sequence ID" value="KAF4755322.1"/>
    <property type="molecule type" value="Genomic_DNA"/>
</dbReference>
<evidence type="ECO:0000313" key="5">
    <source>
        <dbReference type="Proteomes" id="UP000553632"/>
    </source>
</evidence>
<proteinExistence type="predicted"/>
<evidence type="ECO:0000313" key="2">
    <source>
        <dbReference type="EMBL" id="KAF4681524.1"/>
    </source>
</evidence>
<reference evidence="4 5" key="1">
    <citation type="submission" date="2020-04" db="EMBL/GenBank/DDBJ databases">
        <title>Perkinsus olseni comparative genomics.</title>
        <authorList>
            <person name="Bogema D.R."/>
        </authorList>
    </citation>
    <scope>NUCLEOTIDE SEQUENCE [LARGE SCALE GENOMIC DNA]</scope>
    <source>
        <strain evidence="2">00978-12</strain>
        <strain evidence="3 5">ATCC PRA-207</strain>
    </source>
</reference>
<gene>
    <name evidence="2" type="ORF">FOZ60_011979</name>
    <name evidence="3" type="ORF">FOZ63_011328</name>
</gene>
<dbReference type="EMBL" id="JABANP010000508">
    <property type="protein sequence ID" value="KAF4681524.1"/>
    <property type="molecule type" value="Genomic_DNA"/>
</dbReference>
<organism evidence="3 5">
    <name type="scientific">Perkinsus olseni</name>
    <name type="common">Perkinsus atlanticus</name>
    <dbReference type="NCBI Taxonomy" id="32597"/>
    <lineage>
        <taxon>Eukaryota</taxon>
        <taxon>Sar</taxon>
        <taxon>Alveolata</taxon>
        <taxon>Perkinsozoa</taxon>
        <taxon>Perkinsea</taxon>
        <taxon>Perkinsida</taxon>
        <taxon>Perkinsidae</taxon>
        <taxon>Perkinsus</taxon>
    </lineage>
</organism>
<evidence type="ECO:0000256" key="1">
    <source>
        <dbReference type="SAM" id="Phobius"/>
    </source>
</evidence>
<sequence length="143" mass="16010">MHGLDGQLYHPMGLLKSPPHLPPPYQLHRHSHYLQPTDFAFGLKPPSSEFLLTILLPAPNWSKSSLKKLLEELLPAPVLTIITISFIVNFMVSMNSISIISNLSITIIFIVLVLVIIFLILILVTQSFSTISQAQILLHTAHR</sequence>
<keyword evidence="1" id="KW-0812">Transmembrane</keyword>
<keyword evidence="5" id="KW-1185">Reference proteome</keyword>
<accession>A0A7J6UDL6</accession>
<keyword evidence="1" id="KW-1133">Transmembrane helix</keyword>
<dbReference type="AlphaFoldDB" id="A0A7J6UDL6"/>
<evidence type="ECO:0000313" key="4">
    <source>
        <dbReference type="Proteomes" id="UP000541610"/>
    </source>
</evidence>
<evidence type="ECO:0000313" key="3">
    <source>
        <dbReference type="EMBL" id="KAF4755322.1"/>
    </source>
</evidence>
<feature type="transmembrane region" description="Helical" evidence="1">
    <location>
        <begin position="73"/>
        <end position="93"/>
    </location>
</feature>
<feature type="transmembrane region" description="Helical" evidence="1">
    <location>
        <begin position="99"/>
        <end position="124"/>
    </location>
</feature>